<reference evidence="9 10" key="1">
    <citation type="submission" date="2019-10" db="EMBL/GenBank/DDBJ databases">
        <title>Draft Genome Sequence of Cytophagaceae sp. SJW1-29.</title>
        <authorList>
            <person name="Choi A."/>
        </authorList>
    </citation>
    <scope>NUCLEOTIDE SEQUENCE [LARGE SCALE GENOMIC DNA]</scope>
    <source>
        <strain evidence="9 10">SJW1-29</strain>
    </source>
</reference>
<gene>
    <name evidence="9" type="ORF">GBK04_18080</name>
</gene>
<dbReference type="RefSeq" id="WP_152762050.1">
    <property type="nucleotide sequence ID" value="NZ_WHLY01000002.1"/>
</dbReference>
<comment type="subcellular location">
    <subcellularLocation>
        <location evidence="1">Cell outer membrane</location>
    </subcellularLocation>
</comment>
<dbReference type="Proteomes" id="UP000479293">
    <property type="component" value="Unassembled WGS sequence"/>
</dbReference>
<name>A0A7C9F4M5_9BACT</name>
<dbReference type="GO" id="GO:0009279">
    <property type="term" value="C:cell outer membrane"/>
    <property type="evidence" value="ECO:0007669"/>
    <property type="project" value="UniProtKB-SubCell"/>
</dbReference>
<dbReference type="AlphaFoldDB" id="A0A7C9F4M5"/>
<feature type="domain" description="RagB/SusD" evidence="7">
    <location>
        <begin position="287"/>
        <end position="628"/>
    </location>
</feature>
<evidence type="ECO:0000256" key="6">
    <source>
        <dbReference type="SAM" id="SignalP"/>
    </source>
</evidence>
<evidence type="ECO:0000256" key="1">
    <source>
        <dbReference type="ARBA" id="ARBA00004442"/>
    </source>
</evidence>
<evidence type="ECO:0000313" key="10">
    <source>
        <dbReference type="Proteomes" id="UP000479293"/>
    </source>
</evidence>
<dbReference type="Gene3D" id="1.25.40.390">
    <property type="match status" value="1"/>
</dbReference>
<feature type="domain" description="SusD-like N-terminal" evidence="8">
    <location>
        <begin position="27"/>
        <end position="228"/>
    </location>
</feature>
<dbReference type="Pfam" id="PF14322">
    <property type="entry name" value="SusD-like_3"/>
    <property type="match status" value="1"/>
</dbReference>
<keyword evidence="5" id="KW-0998">Cell outer membrane</keyword>
<dbReference type="InterPro" id="IPR033985">
    <property type="entry name" value="SusD-like_N"/>
</dbReference>
<keyword evidence="10" id="KW-1185">Reference proteome</keyword>
<evidence type="ECO:0000259" key="7">
    <source>
        <dbReference type="Pfam" id="PF07980"/>
    </source>
</evidence>
<dbReference type="SUPFAM" id="SSF48452">
    <property type="entry name" value="TPR-like"/>
    <property type="match status" value="1"/>
</dbReference>
<dbReference type="Pfam" id="PF07980">
    <property type="entry name" value="SusD_RagB"/>
    <property type="match status" value="1"/>
</dbReference>
<evidence type="ECO:0000256" key="4">
    <source>
        <dbReference type="ARBA" id="ARBA00023136"/>
    </source>
</evidence>
<feature type="signal peptide" evidence="6">
    <location>
        <begin position="1"/>
        <end position="26"/>
    </location>
</feature>
<evidence type="ECO:0000256" key="2">
    <source>
        <dbReference type="ARBA" id="ARBA00006275"/>
    </source>
</evidence>
<proteinExistence type="inferred from homology"/>
<evidence type="ECO:0000313" key="9">
    <source>
        <dbReference type="EMBL" id="MPR35205.1"/>
    </source>
</evidence>
<comment type="similarity">
    <text evidence="2">Belongs to the SusD family.</text>
</comment>
<comment type="caution">
    <text evidence="9">The sequence shown here is derived from an EMBL/GenBank/DDBJ whole genome shotgun (WGS) entry which is preliminary data.</text>
</comment>
<feature type="chain" id="PRO_5028990193" evidence="6">
    <location>
        <begin position="27"/>
        <end position="650"/>
    </location>
</feature>
<dbReference type="PROSITE" id="PS51257">
    <property type="entry name" value="PROKAR_LIPOPROTEIN"/>
    <property type="match status" value="1"/>
</dbReference>
<evidence type="ECO:0000256" key="5">
    <source>
        <dbReference type="ARBA" id="ARBA00023237"/>
    </source>
</evidence>
<evidence type="ECO:0000259" key="8">
    <source>
        <dbReference type="Pfam" id="PF14322"/>
    </source>
</evidence>
<sequence>MKRIFNKNIKAGMIAMALLAMTSCNDDFLNEDLTTQRSTDFYNTEAGIQSLVIGAYNKVFAIPFSNEVQFATTNYGTDEFHVGGDGSNAPWNNYDGAFQSIVTTTNSNTVAANAAWDNYYVGISLANQIIKAATEINSTSNAIKKTALGEGYFMRGFNYLHLVRQYGGVPLKLDVSTTVELEFTRATAEEVYKQVIADLTQAYELLDNTAGAPARITKDAAAHYLAKALLSRASEINDSWNSSTKAADLAKVVSLADEVIAHHPLAANFGDIWNYTKPNGTNETLPELILSAQFTSDLSSTTFNFSHVIFTARYDDLPYMQRDLTGMRPYSRLSPTYFTYDIYNHVNDSRFWKTFRTKHRLNKGSGIYANGDLGVIYIINSKNDTRFAKTKLSGEYVYEKTKKTVPNAYVAYAADGIGLMVEPRFPSLTKHFDAARIAINDNRGMRDEIVARSAETYLMAAEAKIRLVKLGQGSYSDALPYINALRKRAAYKSGENRSSYTDGAAAYVVSPLNQNVDLNSFMTENSYYESNNIPVTTAATDLEISSISNLPEEDQAVITKLGLSSDYDKMLALILNERTRELCGEFHRWEDLSRTKTLVSRAKAYNPGAAQYIKDYHVLRPIPQTFLDAIFSNGNALTSSEKQNMQNPGY</sequence>
<evidence type="ECO:0000256" key="3">
    <source>
        <dbReference type="ARBA" id="ARBA00022729"/>
    </source>
</evidence>
<keyword evidence="3 6" id="KW-0732">Signal</keyword>
<protein>
    <submittedName>
        <fullName evidence="9">RagB/SusD family nutrient uptake outer membrane protein</fullName>
    </submittedName>
</protein>
<dbReference type="InterPro" id="IPR011990">
    <property type="entry name" value="TPR-like_helical_dom_sf"/>
</dbReference>
<accession>A0A7C9F4M5</accession>
<dbReference type="EMBL" id="WHLY01000002">
    <property type="protein sequence ID" value="MPR35205.1"/>
    <property type="molecule type" value="Genomic_DNA"/>
</dbReference>
<dbReference type="InterPro" id="IPR012944">
    <property type="entry name" value="SusD_RagB_dom"/>
</dbReference>
<organism evidence="9 10">
    <name type="scientific">Salmonirosea aquatica</name>
    <dbReference type="NCBI Taxonomy" id="2654236"/>
    <lineage>
        <taxon>Bacteria</taxon>
        <taxon>Pseudomonadati</taxon>
        <taxon>Bacteroidota</taxon>
        <taxon>Cytophagia</taxon>
        <taxon>Cytophagales</taxon>
        <taxon>Spirosomataceae</taxon>
        <taxon>Salmonirosea</taxon>
    </lineage>
</organism>
<keyword evidence="4" id="KW-0472">Membrane</keyword>